<feature type="domain" description="Heat-inducible transcription repressor HrcA C-terminal" evidence="5">
    <location>
        <begin position="98"/>
        <end position="225"/>
    </location>
</feature>
<dbReference type="InterPro" id="IPR036390">
    <property type="entry name" value="WH_DNA-bd_sf"/>
</dbReference>
<evidence type="ECO:0000259" key="5">
    <source>
        <dbReference type="Pfam" id="PF01628"/>
    </source>
</evidence>
<dbReference type="AlphaFoldDB" id="A0A9D6QVD7"/>
<reference evidence="6" key="1">
    <citation type="submission" date="2020-07" db="EMBL/GenBank/DDBJ databases">
        <title>Huge and variable diversity of episymbiotic CPR bacteria and DPANN archaea in groundwater ecosystems.</title>
        <authorList>
            <person name="He C.Y."/>
            <person name="Keren R."/>
            <person name="Whittaker M."/>
            <person name="Farag I.F."/>
            <person name="Doudna J."/>
            <person name="Cate J.H.D."/>
            <person name="Banfield J.F."/>
        </authorList>
    </citation>
    <scope>NUCLEOTIDE SEQUENCE</scope>
    <source>
        <strain evidence="6">NC_groundwater_972_Pr1_S-0.2um_49_27</strain>
    </source>
</reference>
<evidence type="ECO:0000313" key="6">
    <source>
        <dbReference type="EMBL" id="MBI3627325.1"/>
    </source>
</evidence>
<dbReference type="EMBL" id="JACQCQ010000002">
    <property type="protein sequence ID" value="MBI3627325.1"/>
    <property type="molecule type" value="Genomic_DNA"/>
</dbReference>
<proteinExistence type="predicted"/>
<dbReference type="Pfam" id="PF01628">
    <property type="entry name" value="HrcA"/>
    <property type="match status" value="1"/>
</dbReference>
<dbReference type="PANTHER" id="PTHR34824:SF1">
    <property type="entry name" value="HEAT-INDUCIBLE TRANSCRIPTION REPRESSOR HRCA"/>
    <property type="match status" value="1"/>
</dbReference>
<dbReference type="InterPro" id="IPR002571">
    <property type="entry name" value="HrcA"/>
</dbReference>
<organism evidence="6 7">
    <name type="scientific">Candidatus Sungiibacteriota bacterium</name>
    <dbReference type="NCBI Taxonomy" id="2750080"/>
    <lineage>
        <taxon>Bacteria</taxon>
        <taxon>Candidatus Sungiibacteriota</taxon>
    </lineage>
</organism>
<evidence type="ECO:0000313" key="7">
    <source>
        <dbReference type="Proteomes" id="UP000808388"/>
    </source>
</evidence>
<dbReference type="SUPFAM" id="SSF55781">
    <property type="entry name" value="GAF domain-like"/>
    <property type="match status" value="1"/>
</dbReference>
<dbReference type="SUPFAM" id="SSF46785">
    <property type="entry name" value="Winged helix' DNA-binding domain"/>
    <property type="match status" value="1"/>
</dbReference>
<dbReference type="PANTHER" id="PTHR34824">
    <property type="entry name" value="HEAT-INDUCIBLE TRANSCRIPTION REPRESSOR HRCA"/>
    <property type="match status" value="1"/>
</dbReference>
<dbReference type="GO" id="GO:0003677">
    <property type="term" value="F:DNA binding"/>
    <property type="evidence" value="ECO:0007669"/>
    <property type="project" value="InterPro"/>
</dbReference>
<evidence type="ECO:0000256" key="3">
    <source>
        <dbReference type="ARBA" id="ARBA00023016"/>
    </source>
</evidence>
<accession>A0A9D6QVD7</accession>
<evidence type="ECO:0000256" key="4">
    <source>
        <dbReference type="ARBA" id="ARBA00023163"/>
    </source>
</evidence>
<dbReference type="InterPro" id="IPR036388">
    <property type="entry name" value="WH-like_DNA-bd_sf"/>
</dbReference>
<protein>
    <recommendedName>
        <fullName evidence="5">Heat-inducible transcription repressor HrcA C-terminal domain-containing protein</fullName>
    </recommendedName>
</protein>
<dbReference type="GO" id="GO:0045892">
    <property type="term" value="P:negative regulation of DNA-templated transcription"/>
    <property type="evidence" value="ECO:0007669"/>
    <property type="project" value="TreeGrafter"/>
</dbReference>
<dbReference type="Gene3D" id="1.10.10.10">
    <property type="entry name" value="Winged helix-like DNA-binding domain superfamily/Winged helix DNA-binding domain"/>
    <property type="match status" value="1"/>
</dbReference>
<evidence type="ECO:0000256" key="2">
    <source>
        <dbReference type="ARBA" id="ARBA00023015"/>
    </source>
</evidence>
<keyword evidence="3" id="KW-0346">Stress response</keyword>
<gene>
    <name evidence="6" type="ORF">HY220_01060</name>
</gene>
<keyword evidence="4" id="KW-0804">Transcription</keyword>
<comment type="caution">
    <text evidence="6">The sequence shown here is derived from an EMBL/GenBank/DDBJ whole genome shotgun (WGS) entry which is preliminary data.</text>
</comment>
<dbReference type="Gene3D" id="3.30.450.40">
    <property type="match status" value="1"/>
</dbReference>
<keyword evidence="2" id="KW-0805">Transcription regulation</keyword>
<dbReference type="Proteomes" id="UP000808388">
    <property type="component" value="Unassembled WGS sequence"/>
</dbReference>
<dbReference type="InterPro" id="IPR021153">
    <property type="entry name" value="HrcA_C"/>
</dbReference>
<sequence>MNPVTKRQEDLLFAAVSEHIRTGEAVSSDDLRTRYRLSYSPATIRNELLALSELGFLDQPHTSAGRIPTDRGYRWYADKISAASPLKKDEVTAIRQISEEYTDLNEFFRLSTEMLARMVQALVVGGVSENSMEPFYKSGFGQILSEPEFTESISRNSFGELVDSIDADVRSLIEARDFKIPHIFIGGENPIEEARPYSMIIKTIEHGDDRGVLAIIGAKRMRYDKGLSLLSALDSIFDE</sequence>
<keyword evidence="1" id="KW-0678">Repressor</keyword>
<name>A0A9D6QVD7_9BACT</name>
<dbReference type="InterPro" id="IPR029016">
    <property type="entry name" value="GAF-like_dom_sf"/>
</dbReference>
<evidence type="ECO:0000256" key="1">
    <source>
        <dbReference type="ARBA" id="ARBA00022491"/>
    </source>
</evidence>